<gene>
    <name evidence="1" type="ORF">HNQ43_000625</name>
</gene>
<evidence type="ECO:0000313" key="1">
    <source>
        <dbReference type="EMBL" id="MBB5184584.1"/>
    </source>
</evidence>
<sequence>MPFSPKRFPAPFLRRVPALARSPQLRDILSRSPTPCGASPAWVFLFGRSFCFQGAVHR</sequence>
<accession>A0A7W8FWG2</accession>
<evidence type="ECO:0000313" key="2">
    <source>
        <dbReference type="Proteomes" id="UP000521313"/>
    </source>
</evidence>
<dbReference type="AlphaFoldDB" id="A0A7W8FWG2"/>
<dbReference type="Proteomes" id="UP000521313">
    <property type="component" value="Unassembled WGS sequence"/>
</dbReference>
<name>A0A7W8FWG2_9FIRM</name>
<protein>
    <submittedName>
        <fullName evidence="1">Uncharacterized protein</fullName>
    </submittedName>
</protein>
<dbReference type="EMBL" id="JACHHD010000005">
    <property type="protein sequence ID" value="MBB5184584.1"/>
    <property type="molecule type" value="Genomic_DNA"/>
</dbReference>
<reference evidence="1 2" key="1">
    <citation type="submission" date="2020-08" db="EMBL/GenBank/DDBJ databases">
        <title>Genomic Encyclopedia of Type Strains, Phase IV (KMG-IV): sequencing the most valuable type-strain genomes for metagenomic binning, comparative biology and taxonomic classification.</title>
        <authorList>
            <person name="Goeker M."/>
        </authorList>
    </citation>
    <scope>NUCLEOTIDE SEQUENCE [LARGE SCALE GENOMIC DNA]</scope>
    <source>
        <strain evidence="1 2">DSM 26963</strain>
    </source>
</reference>
<organism evidence="1 2">
    <name type="scientific">Faecalicoccus acidiformans</name>
    <dbReference type="NCBI Taxonomy" id="915173"/>
    <lineage>
        <taxon>Bacteria</taxon>
        <taxon>Bacillati</taxon>
        <taxon>Bacillota</taxon>
        <taxon>Erysipelotrichia</taxon>
        <taxon>Erysipelotrichales</taxon>
        <taxon>Erysipelotrichaceae</taxon>
        <taxon>Faecalicoccus</taxon>
    </lineage>
</organism>
<proteinExistence type="predicted"/>
<comment type="caution">
    <text evidence="1">The sequence shown here is derived from an EMBL/GenBank/DDBJ whole genome shotgun (WGS) entry which is preliminary data.</text>
</comment>